<feature type="region of interest" description="Disordered" evidence="1">
    <location>
        <begin position="437"/>
        <end position="474"/>
    </location>
</feature>
<comment type="caution">
    <text evidence="2">The sequence shown here is derived from an EMBL/GenBank/DDBJ whole genome shotgun (WGS) entry which is preliminary data.</text>
</comment>
<evidence type="ECO:0000313" key="2">
    <source>
        <dbReference type="EMBL" id="KAL2867186.1"/>
    </source>
</evidence>
<gene>
    <name evidence="2" type="ORF">BJX67DRAFT_107049</name>
</gene>
<sequence length="643" mass="73023">MNGSAGPPSTPVEESSSTRRASLNDEQPSSSQGTAYGERIQDARHSSPPVVNGEEPPAYGEPPAYEAVPHSQLYPNASGEPLITGEAQSTGNDGHGNSEIEPAAPERAPSRGSTVSTEPFPEYDASTARPPSVLYQAQVEAYEYALSKLAEDIARGRTIQDTDPPAYTRDHQVANGTPTAAMQDVPPCQELTHHDHYCHENETRKMNVRARINRMLTQESVSAGVRRQYTLLANMVIELEFILFREKNFPRSPLTLVTDYDLRKILKFGMEINRFFSHLACTVRQSKAFAQHSLRFVQQTERRTDLTVLERYRAMSKILITPHMFLETERPFEQELVELFFQFYETFFFDDFHFMYNNHLAEHLANGAVAPKLIKVGSLLHTVNTTLYQLVDNYRVMRNINIDIGQRFIVPVLEQLSNIPGIWDQCLQATESIRNQATDQRGQETQPALPVQTGARNSCQAANVNSTHRSSPIQGEILDYDESRDPVAEGYRFHSQIVDLNPSNATPQIHTEDQAYIPFRAEPQYRIAVRPPPSNWHNLLWLDQRPRAQPHNLWYTAVEYLHPYEGRYIHAMVQKIRDNAPFNFRYSRIWVPSRQASEYLSHGLLYFPVPFPGYQNHVHYDDGASQSSSLLFDLVEPSVPPSA</sequence>
<feature type="compositionally biased region" description="Polar residues" evidence="1">
    <location>
        <begin position="437"/>
        <end position="446"/>
    </location>
</feature>
<evidence type="ECO:0000256" key="1">
    <source>
        <dbReference type="SAM" id="MobiDB-lite"/>
    </source>
</evidence>
<dbReference type="RefSeq" id="XP_070886165.1">
    <property type="nucleotide sequence ID" value="XM_071024257.1"/>
</dbReference>
<dbReference type="Proteomes" id="UP001610432">
    <property type="component" value="Unassembled WGS sequence"/>
</dbReference>
<name>A0ABR4LRP2_9EURO</name>
<feature type="compositionally biased region" description="Polar residues" evidence="1">
    <location>
        <begin position="454"/>
        <end position="473"/>
    </location>
</feature>
<dbReference type="EMBL" id="JBFXLQ010000020">
    <property type="protein sequence ID" value="KAL2867186.1"/>
    <property type="molecule type" value="Genomic_DNA"/>
</dbReference>
<accession>A0ABR4LRP2</accession>
<feature type="compositionally biased region" description="Polar residues" evidence="1">
    <location>
        <begin position="19"/>
        <end position="34"/>
    </location>
</feature>
<reference evidence="2 3" key="1">
    <citation type="submission" date="2024-07" db="EMBL/GenBank/DDBJ databases">
        <title>Section-level genome sequencing and comparative genomics of Aspergillus sections Usti and Cavernicolus.</title>
        <authorList>
            <consortium name="Lawrence Berkeley National Laboratory"/>
            <person name="Nybo J.L."/>
            <person name="Vesth T.C."/>
            <person name="Theobald S."/>
            <person name="Frisvad J.C."/>
            <person name="Larsen T.O."/>
            <person name="Kjaerboelling I."/>
            <person name="Rothschild-Mancinelli K."/>
            <person name="Lyhne E.K."/>
            <person name="Kogle M.E."/>
            <person name="Barry K."/>
            <person name="Clum A."/>
            <person name="Na H."/>
            <person name="Ledsgaard L."/>
            <person name="Lin J."/>
            <person name="Lipzen A."/>
            <person name="Kuo A."/>
            <person name="Riley R."/>
            <person name="Mondo S."/>
            <person name="Labutti K."/>
            <person name="Haridas S."/>
            <person name="Pangalinan J."/>
            <person name="Salamov A.A."/>
            <person name="Simmons B.A."/>
            <person name="Magnuson J.K."/>
            <person name="Chen J."/>
            <person name="Drula E."/>
            <person name="Henrissat B."/>
            <person name="Wiebenga A."/>
            <person name="Lubbers R.J."/>
            <person name="Gomes A.C."/>
            <person name="Macurrencykelacurrency M.R."/>
            <person name="Stajich J."/>
            <person name="Grigoriev I.V."/>
            <person name="Mortensen U.H."/>
            <person name="De Vries R.P."/>
            <person name="Baker S.E."/>
            <person name="Andersen M.R."/>
        </authorList>
    </citation>
    <scope>NUCLEOTIDE SEQUENCE [LARGE SCALE GENOMIC DNA]</scope>
    <source>
        <strain evidence="2 3">CBS 449.75</strain>
    </source>
</reference>
<keyword evidence="3" id="KW-1185">Reference proteome</keyword>
<feature type="compositionally biased region" description="Low complexity" evidence="1">
    <location>
        <begin position="53"/>
        <end position="67"/>
    </location>
</feature>
<protein>
    <submittedName>
        <fullName evidence="2">Uncharacterized protein</fullName>
    </submittedName>
</protein>
<feature type="region of interest" description="Disordered" evidence="1">
    <location>
        <begin position="1"/>
        <end position="127"/>
    </location>
</feature>
<evidence type="ECO:0000313" key="3">
    <source>
        <dbReference type="Proteomes" id="UP001610432"/>
    </source>
</evidence>
<organism evidence="2 3">
    <name type="scientific">Aspergillus lucknowensis</name>
    <dbReference type="NCBI Taxonomy" id="176173"/>
    <lineage>
        <taxon>Eukaryota</taxon>
        <taxon>Fungi</taxon>
        <taxon>Dikarya</taxon>
        <taxon>Ascomycota</taxon>
        <taxon>Pezizomycotina</taxon>
        <taxon>Eurotiomycetes</taxon>
        <taxon>Eurotiomycetidae</taxon>
        <taxon>Eurotiales</taxon>
        <taxon>Aspergillaceae</taxon>
        <taxon>Aspergillus</taxon>
        <taxon>Aspergillus subgen. Nidulantes</taxon>
    </lineage>
</organism>
<dbReference type="GeneID" id="98139329"/>
<proteinExistence type="predicted"/>